<proteinExistence type="predicted"/>
<dbReference type="OrthoDB" id="1708334at2"/>
<dbReference type="EMBL" id="CP002360">
    <property type="protein sequence ID" value="AEE96964.1"/>
    <property type="molecule type" value="Genomic_DNA"/>
</dbReference>
<dbReference type="SUPFAM" id="SSF143842">
    <property type="entry name" value="YwmB-like"/>
    <property type="match status" value="1"/>
</dbReference>
<protein>
    <recommendedName>
        <fullName evidence="3">TATA-box binding protein</fullName>
    </recommendedName>
</protein>
<evidence type="ECO:0008006" key="3">
    <source>
        <dbReference type="Google" id="ProtNLM"/>
    </source>
</evidence>
<dbReference type="Gene3D" id="3.30.360.40">
    <property type="entry name" value="YwmB-like"/>
    <property type="match status" value="1"/>
</dbReference>
<dbReference type="RefSeq" id="WP_013781392.1">
    <property type="nucleotide sequence ID" value="NC_015520.1"/>
</dbReference>
<dbReference type="KEGG" id="mas:Mahau_1783"/>
<sequence length="244" mass="27626">MRNIIFVAIALLMTLIMAGYASVNTSWADDVAQIQKAFMNMDIMPEIYSINAWINVNNKEHDGTQIRQLGNDVAKAIDIIKSPYRCDVVDDEAQHWIKIYSDNVSVSVRMSDDVDDTQSYITVNACGDIQNAKLDDIVKSIEKGLKQYSENIHMSLALKGYIKGEARQQTLDRLNSVAFKSLNAQYVEGIKSEKLHSTTAYSPSIRHYVDIKGRKANMQLAARYNSYDNRTDVWLGMPLITVEY</sequence>
<evidence type="ECO:0000313" key="1">
    <source>
        <dbReference type="EMBL" id="AEE96964.1"/>
    </source>
</evidence>
<reference evidence="2" key="1">
    <citation type="submission" date="2010-11" db="EMBL/GenBank/DDBJ databases">
        <title>The complete genome of Mahella australiensis DSM 15567.</title>
        <authorList>
            <consortium name="US DOE Joint Genome Institute (JGI-PGF)"/>
            <person name="Lucas S."/>
            <person name="Copeland A."/>
            <person name="Lapidus A."/>
            <person name="Bruce D."/>
            <person name="Goodwin L."/>
            <person name="Pitluck S."/>
            <person name="Kyrpides N."/>
            <person name="Mavromatis K."/>
            <person name="Pagani I."/>
            <person name="Ivanova N."/>
            <person name="Teshima H."/>
            <person name="Brettin T."/>
            <person name="Detter J.C."/>
            <person name="Han C."/>
            <person name="Tapia R."/>
            <person name="Land M."/>
            <person name="Hauser L."/>
            <person name="Markowitz V."/>
            <person name="Cheng J.-F."/>
            <person name="Hugenholtz P."/>
            <person name="Woyke T."/>
            <person name="Wu D."/>
            <person name="Spring S."/>
            <person name="Pukall R."/>
            <person name="Steenblock K."/>
            <person name="Schneider S."/>
            <person name="Klenk H.-P."/>
            <person name="Eisen J.A."/>
        </authorList>
    </citation>
    <scope>NUCLEOTIDE SEQUENCE [LARGE SCALE GENOMIC DNA]</scope>
    <source>
        <strain evidence="2">DSM 15567 / CIP 107919 / 50-1 BON</strain>
    </source>
</reference>
<reference evidence="1 2" key="2">
    <citation type="journal article" date="2011" name="Stand. Genomic Sci.">
        <title>Complete genome sequence of Mahella australiensis type strain (50-1 BON).</title>
        <authorList>
            <person name="Sikorski J."/>
            <person name="Teshima H."/>
            <person name="Nolan M."/>
            <person name="Lucas S."/>
            <person name="Hammon N."/>
            <person name="Deshpande S."/>
            <person name="Cheng J.F."/>
            <person name="Pitluck S."/>
            <person name="Liolios K."/>
            <person name="Pagani I."/>
            <person name="Ivanova N."/>
            <person name="Huntemann M."/>
            <person name="Mavromatis K."/>
            <person name="Ovchinikova G."/>
            <person name="Pati A."/>
            <person name="Tapia R."/>
            <person name="Han C."/>
            <person name="Goodwin L."/>
            <person name="Chen A."/>
            <person name="Palaniappan K."/>
            <person name="Land M."/>
            <person name="Hauser L."/>
            <person name="Ngatchou-Djao O.D."/>
            <person name="Rohde M."/>
            <person name="Pukall R."/>
            <person name="Spring S."/>
            <person name="Abt B."/>
            <person name="Goker M."/>
            <person name="Detter J.C."/>
            <person name="Woyke T."/>
            <person name="Bristow J."/>
            <person name="Markowitz V."/>
            <person name="Hugenholtz P."/>
            <person name="Eisen J.A."/>
            <person name="Kyrpides N.C."/>
            <person name="Klenk H.P."/>
            <person name="Lapidus A."/>
        </authorList>
    </citation>
    <scope>NUCLEOTIDE SEQUENCE [LARGE SCALE GENOMIC DNA]</scope>
    <source>
        <strain evidence="2">DSM 15567 / CIP 107919 / 50-1 BON</strain>
    </source>
</reference>
<dbReference type="STRING" id="697281.Mahau_1783"/>
<accession>F4A0R8</accession>
<dbReference type="InterPro" id="IPR014794">
    <property type="entry name" value="DUF1779"/>
</dbReference>
<organism evidence="1 2">
    <name type="scientific">Mahella australiensis (strain DSM 15567 / CIP 107919 / 50-1 BON)</name>
    <dbReference type="NCBI Taxonomy" id="697281"/>
    <lineage>
        <taxon>Bacteria</taxon>
        <taxon>Bacillati</taxon>
        <taxon>Bacillota</taxon>
        <taxon>Clostridia</taxon>
        <taxon>Thermoanaerobacterales</taxon>
        <taxon>Thermoanaerobacterales Family IV. Incertae Sedis</taxon>
        <taxon>Mahella</taxon>
    </lineage>
</organism>
<evidence type="ECO:0000313" key="2">
    <source>
        <dbReference type="Proteomes" id="UP000008457"/>
    </source>
</evidence>
<gene>
    <name evidence="1" type="ordered locus">Mahau_1783</name>
</gene>
<dbReference type="eggNOG" id="ENOG5030CFT">
    <property type="taxonomic scope" value="Bacteria"/>
</dbReference>
<dbReference type="Proteomes" id="UP000008457">
    <property type="component" value="Chromosome"/>
</dbReference>
<keyword evidence="2" id="KW-1185">Reference proteome</keyword>
<dbReference type="HOGENOM" id="CLU_087832_0_0_9"/>
<dbReference type="AlphaFoldDB" id="F4A0R8"/>
<name>F4A0R8_MAHA5</name>
<dbReference type="InterPro" id="IPR036209">
    <property type="entry name" value="YwmB-like_sf"/>
</dbReference>
<dbReference type="Pfam" id="PF08680">
    <property type="entry name" value="DUF1779"/>
    <property type="match status" value="1"/>
</dbReference>